<feature type="compositionally biased region" description="Polar residues" evidence="1">
    <location>
        <begin position="61"/>
        <end position="70"/>
    </location>
</feature>
<dbReference type="AlphaFoldDB" id="A0A9I9CT25"/>
<evidence type="ECO:0000313" key="2">
    <source>
        <dbReference type="EnsemblPlants" id="MELO3C008042.2.1"/>
    </source>
</evidence>
<protein>
    <submittedName>
        <fullName evidence="2">Uncharacterized protein</fullName>
    </submittedName>
</protein>
<accession>A0A9I9CT25</accession>
<proteinExistence type="predicted"/>
<reference evidence="2" key="1">
    <citation type="submission" date="2023-03" db="UniProtKB">
        <authorList>
            <consortium name="EnsemblPlants"/>
        </authorList>
    </citation>
    <scope>IDENTIFICATION</scope>
</reference>
<name>A0A9I9CT25_CUCME</name>
<feature type="region of interest" description="Disordered" evidence="1">
    <location>
        <begin position="1"/>
        <end position="23"/>
    </location>
</feature>
<feature type="region of interest" description="Disordered" evidence="1">
    <location>
        <begin position="58"/>
        <end position="84"/>
    </location>
</feature>
<dbReference type="EnsemblPlants" id="MELO3C008042.2.1">
    <property type="protein sequence ID" value="MELO3C008042.2.1"/>
    <property type="gene ID" value="MELO3C008042.2"/>
</dbReference>
<feature type="compositionally biased region" description="Basic residues" evidence="1">
    <location>
        <begin position="1"/>
        <end position="15"/>
    </location>
</feature>
<sequence>MGIIKYRNHNPRKQGSKAIPRDHRKATAKFNSVTDPAKIMANEMKLLKSQSPRLLEKYKQTQKTNPSSLYRAQVEWREERSVST</sequence>
<organism evidence="2">
    <name type="scientific">Cucumis melo</name>
    <name type="common">Muskmelon</name>
    <dbReference type="NCBI Taxonomy" id="3656"/>
    <lineage>
        <taxon>Eukaryota</taxon>
        <taxon>Viridiplantae</taxon>
        <taxon>Streptophyta</taxon>
        <taxon>Embryophyta</taxon>
        <taxon>Tracheophyta</taxon>
        <taxon>Spermatophyta</taxon>
        <taxon>Magnoliopsida</taxon>
        <taxon>eudicotyledons</taxon>
        <taxon>Gunneridae</taxon>
        <taxon>Pentapetalae</taxon>
        <taxon>rosids</taxon>
        <taxon>fabids</taxon>
        <taxon>Cucurbitales</taxon>
        <taxon>Cucurbitaceae</taxon>
        <taxon>Benincaseae</taxon>
        <taxon>Cucumis</taxon>
    </lineage>
</organism>
<evidence type="ECO:0000256" key="1">
    <source>
        <dbReference type="SAM" id="MobiDB-lite"/>
    </source>
</evidence>
<feature type="compositionally biased region" description="Basic and acidic residues" evidence="1">
    <location>
        <begin position="74"/>
        <end position="84"/>
    </location>
</feature>
<dbReference type="Gramene" id="MELO3C008042.2.1">
    <property type="protein sequence ID" value="MELO3C008042.2.1"/>
    <property type="gene ID" value="MELO3C008042.2"/>
</dbReference>